<name>A0A6P2D4S2_9BACT</name>
<dbReference type="AlphaFoldDB" id="A0A6P2D4S2"/>
<feature type="chain" id="PRO_5026965734" evidence="1">
    <location>
        <begin position="21"/>
        <end position="107"/>
    </location>
</feature>
<reference evidence="2 3" key="1">
    <citation type="submission" date="2019-05" db="EMBL/GenBank/DDBJ databases">
        <authorList>
            <consortium name="Science for Life Laboratories"/>
        </authorList>
    </citation>
    <scope>NUCLEOTIDE SEQUENCE [LARGE SCALE GENOMIC DNA]</scope>
    <source>
        <strain evidence="2">Soil9</strain>
    </source>
</reference>
<feature type="signal peptide" evidence="1">
    <location>
        <begin position="1"/>
        <end position="20"/>
    </location>
</feature>
<gene>
    <name evidence="2" type="ORF">SOIL9_18170</name>
</gene>
<sequence>MRKMLMALVALFAMAGLVVAVEVTVVKFDKDKKEITVKEGDKEKTYKISDKAKFSVTDKDGNSKEAKYEDFEKRASGKGGKGGVKLDIKTEKDELTEATWKGRGGKN</sequence>
<organism evidence="2 3">
    <name type="scientific">Gemmata massiliana</name>
    <dbReference type="NCBI Taxonomy" id="1210884"/>
    <lineage>
        <taxon>Bacteria</taxon>
        <taxon>Pseudomonadati</taxon>
        <taxon>Planctomycetota</taxon>
        <taxon>Planctomycetia</taxon>
        <taxon>Gemmatales</taxon>
        <taxon>Gemmataceae</taxon>
        <taxon>Gemmata</taxon>
    </lineage>
</organism>
<dbReference type="EMBL" id="LR593886">
    <property type="protein sequence ID" value="VTR95897.1"/>
    <property type="molecule type" value="Genomic_DNA"/>
</dbReference>
<dbReference type="KEGG" id="gms:SOIL9_18170"/>
<proteinExistence type="predicted"/>
<accession>A0A6P2D4S2</accession>
<dbReference type="RefSeq" id="WP_162670252.1">
    <property type="nucleotide sequence ID" value="NZ_LR593886.1"/>
</dbReference>
<evidence type="ECO:0000256" key="1">
    <source>
        <dbReference type="SAM" id="SignalP"/>
    </source>
</evidence>
<keyword evidence="3" id="KW-1185">Reference proteome</keyword>
<dbReference type="Proteomes" id="UP000464178">
    <property type="component" value="Chromosome"/>
</dbReference>
<evidence type="ECO:0000313" key="2">
    <source>
        <dbReference type="EMBL" id="VTR95897.1"/>
    </source>
</evidence>
<keyword evidence="1" id="KW-0732">Signal</keyword>
<evidence type="ECO:0000313" key="3">
    <source>
        <dbReference type="Proteomes" id="UP000464178"/>
    </source>
</evidence>
<protein>
    <submittedName>
        <fullName evidence="2">Uncharacterized protein</fullName>
    </submittedName>
</protein>